<dbReference type="EMBL" id="ACNN01000020">
    <property type="protein sequence ID" value="EEN82723.1"/>
    <property type="molecule type" value="Genomic_DNA"/>
</dbReference>
<evidence type="ECO:0000313" key="1">
    <source>
        <dbReference type="EMBL" id="EEN82723.1"/>
    </source>
</evidence>
<name>C3JAG2_POREA</name>
<dbReference type="STRING" id="553175.POREN0001_0198"/>
<dbReference type="Proteomes" id="UP000004295">
    <property type="component" value="Unassembled WGS sequence"/>
</dbReference>
<keyword evidence="2" id="KW-1185">Reference proteome</keyword>
<organism evidence="1 2">
    <name type="scientific">Porphyromonas endodontalis (strain ATCC 35406 / DSM 24491 / JCM 8526 / CCUG 16442 / BCRC 14492 / NCTC 13058 / HG 370)</name>
    <name type="common">Bacteroides endodontalis</name>
    <dbReference type="NCBI Taxonomy" id="553175"/>
    <lineage>
        <taxon>Bacteria</taxon>
        <taxon>Pseudomonadati</taxon>
        <taxon>Bacteroidota</taxon>
        <taxon>Bacteroidia</taxon>
        <taxon>Bacteroidales</taxon>
        <taxon>Porphyromonadaceae</taxon>
        <taxon>Porphyromonas</taxon>
    </lineage>
</organism>
<gene>
    <name evidence="1" type="ORF">POREN0001_0198</name>
</gene>
<comment type="caution">
    <text evidence="1">The sequence shown here is derived from an EMBL/GenBank/DDBJ whole genome shotgun (WGS) entry which is preliminary data.</text>
</comment>
<proteinExistence type="predicted"/>
<reference evidence="1 2" key="1">
    <citation type="submission" date="2009-04" db="EMBL/GenBank/DDBJ databases">
        <authorList>
            <person name="Sebastian Y."/>
            <person name="Madupu R."/>
            <person name="Durkin A.S."/>
            <person name="Torralba M."/>
            <person name="Methe B."/>
            <person name="Sutton G.G."/>
            <person name="Strausberg R.L."/>
            <person name="Nelson K.E."/>
        </authorList>
    </citation>
    <scope>NUCLEOTIDE SEQUENCE [LARGE SCALE GENOMIC DNA]</scope>
    <source>
        <strain evidence="2">ATCC 35406 / BCRC 14492 / JCM 8526 / NCTC 13058 / HG 370</strain>
    </source>
</reference>
<protein>
    <submittedName>
        <fullName evidence="1">Uncharacterized protein</fullName>
    </submittedName>
</protein>
<dbReference type="PROSITE" id="PS51257">
    <property type="entry name" value="PROKAR_LIPOPROTEIN"/>
    <property type="match status" value="1"/>
</dbReference>
<evidence type="ECO:0000313" key="2">
    <source>
        <dbReference type="Proteomes" id="UP000004295"/>
    </source>
</evidence>
<sequence>MRVGGLENTIVALNSKISHPPFLFYSCFKPKSGLEKEEKKNQFRVQLDRLSLEIG</sequence>
<accession>C3JAG2</accession>
<dbReference type="AlphaFoldDB" id="C3JAG2"/>